<feature type="domain" description="NB-ARC" evidence="6">
    <location>
        <begin position="235"/>
        <end position="397"/>
    </location>
</feature>
<dbReference type="InterPro" id="IPR050905">
    <property type="entry name" value="Plant_NBS-LRR"/>
</dbReference>
<dbReference type="Pfam" id="PF13855">
    <property type="entry name" value="LRR_8"/>
    <property type="match status" value="1"/>
</dbReference>
<evidence type="ECO:0000256" key="4">
    <source>
        <dbReference type="ARBA" id="ARBA00022821"/>
    </source>
</evidence>
<name>A0ABR2QVP2_9ROSI</name>
<keyword evidence="4" id="KW-0611">Plant defense</keyword>
<organism evidence="9 10">
    <name type="scientific">Hibiscus sabdariffa</name>
    <name type="common">roselle</name>
    <dbReference type="NCBI Taxonomy" id="183260"/>
    <lineage>
        <taxon>Eukaryota</taxon>
        <taxon>Viridiplantae</taxon>
        <taxon>Streptophyta</taxon>
        <taxon>Embryophyta</taxon>
        <taxon>Tracheophyta</taxon>
        <taxon>Spermatophyta</taxon>
        <taxon>Magnoliopsida</taxon>
        <taxon>eudicotyledons</taxon>
        <taxon>Gunneridae</taxon>
        <taxon>Pentapetalae</taxon>
        <taxon>rosids</taxon>
        <taxon>malvids</taxon>
        <taxon>Malvales</taxon>
        <taxon>Malvaceae</taxon>
        <taxon>Malvoideae</taxon>
        <taxon>Hibiscus</taxon>
    </lineage>
</organism>
<gene>
    <name evidence="9" type="ORF">V6N11_042224</name>
</gene>
<protein>
    <submittedName>
        <fullName evidence="9">Uncharacterized protein</fullName>
    </submittedName>
</protein>
<dbReference type="PRINTS" id="PR00364">
    <property type="entry name" value="DISEASERSIST"/>
</dbReference>
<evidence type="ECO:0000256" key="5">
    <source>
        <dbReference type="ARBA" id="ARBA00022840"/>
    </source>
</evidence>
<sequence>MEFPQLEEMVLYRLPSLVSFSPLGYHVVFPSLKSFRVSECKNMITSFMIDYLTMAVCAKTEQEARRRSEARQRFCDLLHVKSQSIFSIMELVGPIFDVLKCLGDPTCRYIDHYRKLEERKNDLQARLGQLSAIKIDVERRIKTDLRWGKCTRKEVEKWLMDAQAINDQMRDIDERMQNVSCFSGARLGKRVAQMVEQVNEIIERGRFTETLVIDNPYTARVAFQLEHLEGETIVKEDIWNCLMDDEIGMIGVCGMGGIGKTTIMKHIYYQLLKETKPLFDKIIWVTVSKELNITNLQKNIANNLHIAAFPEPELESVAVLMEELGRRRYVLILDDVWEKFSLLKVGIPKPTSNNGSKLVLTSRSIEVCRSMDCKIVKVPPLSNEESLNLFLEHVGHDVLKVPSLNEILHDIVRECDGLPLAIAVIGGNMKGVYDVAEWRNALRELREHVRSVKGTDVEIYERLKFSFDRLGDANIQSCFLYCSLYPEDYIIPSEELMEYWIDEEFLGTGSRQQLYDRGYTILNRLVNNCLLEKANEDNVRMHDVLRDMAFYVKPHFMVKAGTQLEELPSEQDWNENLEKVSFMVNNVSEILPDLAPNCENLSTLILKKNMYLERIPDSFFQHMHSLSNLDLSFTYIEQLPHSVSNLEKLNALVLRGCYNLRYVPSLEKLKSLRKLNLSRTAIEKVPEGLEMLTNLTYLNVSTECLKELPIAILPKLSCLQCLVLYVESNSVKMNGLEAVRLRKLEVFEGRFNELMDFNAYSKSIQGRQLTSYVLVMAPLEAKFDVIPLVEGSSRALSFKMDLTGGRDRYKVMKIIAGISGVEAVSFLVDEWECPFLPNKKVVILSGCPIGRDDPVELPSDVRCLRIFECHNIRSLSDMHFFQQTNELSSCSIQDCRGIESVLDLSSSSQPCTPFQNLELLWLENLDNLRMLVKVAEAPAVVSTSSSLPMPGIYSHLKSFKIERCSNMKQLFPLELAQDLQNLEKLVVRDCGRMEEIIGSGDEESNKGKRTDAPTKFSLPKLRKLELKNLTELKNICSSNRAMTNRRFCNHTSVEVAVALPEALAVQIKFQSKLNSCSCHSRASRAIGMTIRYRRNKSTKLISVASFFCCGSIFDAVLHQMHRYVVVLSIINLDLVLIWLYS</sequence>
<dbReference type="PANTHER" id="PTHR33463:SF212">
    <property type="entry name" value="AND NB-ARC DOMAINS-CONTAINING DISEASE RESISTANCE PROTEIN, PUTATIVE-RELATED"/>
    <property type="match status" value="1"/>
</dbReference>
<evidence type="ECO:0000256" key="2">
    <source>
        <dbReference type="ARBA" id="ARBA00022737"/>
    </source>
</evidence>
<dbReference type="Pfam" id="PF23559">
    <property type="entry name" value="WHD_DRP"/>
    <property type="match status" value="1"/>
</dbReference>
<dbReference type="InterPro" id="IPR002182">
    <property type="entry name" value="NB-ARC"/>
</dbReference>
<evidence type="ECO:0000259" key="8">
    <source>
        <dbReference type="Pfam" id="PF23559"/>
    </source>
</evidence>
<keyword evidence="10" id="KW-1185">Reference proteome</keyword>
<evidence type="ECO:0000256" key="1">
    <source>
        <dbReference type="ARBA" id="ARBA00008894"/>
    </source>
</evidence>
<dbReference type="Gene3D" id="3.80.10.10">
    <property type="entry name" value="Ribonuclease Inhibitor"/>
    <property type="match status" value="2"/>
</dbReference>
<dbReference type="EMBL" id="JBBPBN010000030">
    <property type="protein sequence ID" value="KAK9004768.1"/>
    <property type="molecule type" value="Genomic_DNA"/>
</dbReference>
<dbReference type="Pfam" id="PF00931">
    <property type="entry name" value="NB-ARC"/>
    <property type="match status" value="1"/>
</dbReference>
<evidence type="ECO:0000259" key="6">
    <source>
        <dbReference type="Pfam" id="PF00931"/>
    </source>
</evidence>
<dbReference type="InterPro" id="IPR027417">
    <property type="entry name" value="P-loop_NTPase"/>
</dbReference>
<keyword evidence="3" id="KW-0547">Nucleotide-binding</keyword>
<dbReference type="Gene3D" id="3.40.50.300">
    <property type="entry name" value="P-loop containing nucleotide triphosphate hydrolases"/>
    <property type="match status" value="1"/>
</dbReference>
<dbReference type="SUPFAM" id="SSF52058">
    <property type="entry name" value="L domain-like"/>
    <property type="match status" value="1"/>
</dbReference>
<proteinExistence type="inferred from homology"/>
<dbReference type="Pfam" id="PF23247">
    <property type="entry name" value="LRR_RPS2"/>
    <property type="match status" value="1"/>
</dbReference>
<dbReference type="InterPro" id="IPR032675">
    <property type="entry name" value="LRR_dom_sf"/>
</dbReference>
<accession>A0ABR2QVP2</accession>
<evidence type="ECO:0000256" key="3">
    <source>
        <dbReference type="ARBA" id="ARBA00022741"/>
    </source>
</evidence>
<feature type="domain" description="Disease resistance protein At4g27190-like leucine-rich repeats" evidence="7">
    <location>
        <begin position="944"/>
        <end position="1055"/>
    </location>
</feature>
<comment type="similarity">
    <text evidence="1">Belongs to the disease resistance NB-LRR family.</text>
</comment>
<dbReference type="PANTHER" id="PTHR33463">
    <property type="entry name" value="NB-ARC DOMAIN-CONTAINING PROTEIN-RELATED"/>
    <property type="match status" value="1"/>
</dbReference>
<dbReference type="InterPro" id="IPR042197">
    <property type="entry name" value="Apaf_helical"/>
</dbReference>
<dbReference type="InterPro" id="IPR001611">
    <property type="entry name" value="Leu-rich_rpt"/>
</dbReference>
<reference evidence="9 10" key="1">
    <citation type="journal article" date="2024" name="G3 (Bethesda)">
        <title>Genome assembly of Hibiscus sabdariffa L. provides insights into metabolisms of medicinal natural products.</title>
        <authorList>
            <person name="Kim T."/>
        </authorList>
    </citation>
    <scope>NUCLEOTIDE SEQUENCE [LARGE SCALE GENOMIC DNA]</scope>
    <source>
        <strain evidence="9">TK-2024</strain>
        <tissue evidence="9">Old leaves</tissue>
    </source>
</reference>
<dbReference type="SUPFAM" id="SSF52540">
    <property type="entry name" value="P-loop containing nucleoside triphosphate hydrolases"/>
    <property type="match status" value="1"/>
</dbReference>
<evidence type="ECO:0000259" key="7">
    <source>
        <dbReference type="Pfam" id="PF23247"/>
    </source>
</evidence>
<dbReference type="InterPro" id="IPR058922">
    <property type="entry name" value="WHD_DRP"/>
</dbReference>
<keyword evidence="2" id="KW-0677">Repeat</keyword>
<evidence type="ECO:0000313" key="9">
    <source>
        <dbReference type="EMBL" id="KAK9004768.1"/>
    </source>
</evidence>
<dbReference type="Proteomes" id="UP001396334">
    <property type="component" value="Unassembled WGS sequence"/>
</dbReference>
<dbReference type="Gene3D" id="1.10.8.430">
    <property type="entry name" value="Helical domain of apoptotic protease-activating factors"/>
    <property type="match status" value="1"/>
</dbReference>
<comment type="caution">
    <text evidence="9">The sequence shown here is derived from an EMBL/GenBank/DDBJ whole genome shotgun (WGS) entry which is preliminary data.</text>
</comment>
<evidence type="ECO:0000313" key="10">
    <source>
        <dbReference type="Proteomes" id="UP001396334"/>
    </source>
</evidence>
<feature type="domain" description="Disease resistance protein winged helix" evidence="8">
    <location>
        <begin position="484"/>
        <end position="549"/>
    </location>
</feature>
<dbReference type="InterPro" id="IPR057135">
    <property type="entry name" value="At4g27190-like_LRR"/>
</dbReference>
<keyword evidence="5" id="KW-0067">ATP-binding</keyword>